<gene>
    <name evidence="4" type="ORF">OXX778_LOCUS3069</name>
</gene>
<evidence type="ECO:0000259" key="3">
    <source>
        <dbReference type="PROSITE" id="PS50026"/>
    </source>
</evidence>
<dbReference type="PROSITE" id="PS50026">
    <property type="entry name" value="EGF_3"/>
    <property type="match status" value="1"/>
</dbReference>
<dbReference type="InterPro" id="IPR000742">
    <property type="entry name" value="EGF"/>
</dbReference>
<proteinExistence type="predicted"/>
<name>A0A813N5Y6_9BILA</name>
<dbReference type="AlphaFoldDB" id="A0A813N5Y6"/>
<dbReference type="PANTHER" id="PTHR15926">
    <property type="entry name" value="ALL-TRANS RETINOIC ACID-INDUCED DIFFERENTIATION FACTOR"/>
    <property type="match status" value="1"/>
</dbReference>
<accession>A0A813N5Y6</accession>
<sequence length="340" mass="38298">MSLFLKCIFCLFFIESIICSNVFEEQIVLSNIVEDEVCRPSFCKTPSISTTIKEFCDKNKFSLEYRCCVNKALNGSNAVAIDYMGCNIQKLSNTIGALNREKIKNVQILDVRNNTIEECGNSETYSGFVNLNELYLSDYSDEVCSCPGGAYSWSNISSGTCVGRKNICQTDFSPFINCTETSRCVENGPGNFLCECKPNFHGYKCLEEGQFPTLMFSLILSLSTILLNIKTEAVQLVRSITERCSTETIPISQIYDQKIARLCNKYDASTIDSCIRPFAQIKTNLYKVRRKNFPDLPKSLEEIDLTIEYTQTKGGERLPLFDTKGRERVIGLASNRGLEI</sequence>
<evidence type="ECO:0000313" key="4">
    <source>
        <dbReference type="EMBL" id="CAF0734880.1"/>
    </source>
</evidence>
<keyword evidence="1" id="KW-0245">EGF-like domain</keyword>
<comment type="caution">
    <text evidence="4">The sequence shown here is derived from an EMBL/GenBank/DDBJ whole genome shotgun (WGS) entry which is preliminary data.</text>
</comment>
<evidence type="ECO:0000256" key="1">
    <source>
        <dbReference type="PROSITE-ProRule" id="PRU00076"/>
    </source>
</evidence>
<dbReference type="Proteomes" id="UP000663879">
    <property type="component" value="Unassembled WGS sequence"/>
</dbReference>
<dbReference type="EMBL" id="CAJNOC010000259">
    <property type="protein sequence ID" value="CAF0734880.1"/>
    <property type="molecule type" value="Genomic_DNA"/>
</dbReference>
<evidence type="ECO:0000313" key="5">
    <source>
        <dbReference type="Proteomes" id="UP000663879"/>
    </source>
</evidence>
<feature type="signal peptide" evidence="2">
    <location>
        <begin position="1"/>
        <end position="19"/>
    </location>
</feature>
<evidence type="ECO:0000256" key="2">
    <source>
        <dbReference type="SAM" id="SignalP"/>
    </source>
</evidence>
<reference evidence="4" key="1">
    <citation type="submission" date="2021-02" db="EMBL/GenBank/DDBJ databases">
        <authorList>
            <person name="Nowell W R."/>
        </authorList>
    </citation>
    <scope>NUCLEOTIDE SEQUENCE</scope>
    <source>
        <strain evidence="4">Ploen Becks lab</strain>
    </source>
</reference>
<comment type="caution">
    <text evidence="1">Lacks conserved residue(s) required for the propagation of feature annotation.</text>
</comment>
<keyword evidence="2" id="KW-0732">Signal</keyword>
<feature type="chain" id="PRO_5032994815" description="EGF-like domain-containing protein" evidence="2">
    <location>
        <begin position="20"/>
        <end position="340"/>
    </location>
</feature>
<keyword evidence="5" id="KW-1185">Reference proteome</keyword>
<feature type="disulfide bond" evidence="1">
    <location>
        <begin position="196"/>
        <end position="205"/>
    </location>
</feature>
<feature type="domain" description="EGF-like" evidence="3">
    <location>
        <begin position="164"/>
        <end position="206"/>
    </location>
</feature>
<dbReference type="PROSITE" id="PS00022">
    <property type="entry name" value="EGF_1"/>
    <property type="match status" value="1"/>
</dbReference>
<protein>
    <recommendedName>
        <fullName evidence="3">EGF-like domain-containing protein</fullName>
    </recommendedName>
</protein>
<organism evidence="4 5">
    <name type="scientific">Brachionus calyciflorus</name>
    <dbReference type="NCBI Taxonomy" id="104777"/>
    <lineage>
        <taxon>Eukaryota</taxon>
        <taxon>Metazoa</taxon>
        <taxon>Spiralia</taxon>
        <taxon>Gnathifera</taxon>
        <taxon>Rotifera</taxon>
        <taxon>Eurotatoria</taxon>
        <taxon>Monogononta</taxon>
        <taxon>Pseudotrocha</taxon>
        <taxon>Ploima</taxon>
        <taxon>Brachionidae</taxon>
        <taxon>Brachionus</taxon>
    </lineage>
</organism>
<dbReference type="OrthoDB" id="9989713at2759"/>
<dbReference type="PANTHER" id="PTHR15926:SF1">
    <property type="entry name" value="ALL-TRANS RETINOIC ACID-INDUCED DIFFERENTIATION FACTOR"/>
    <property type="match status" value="1"/>
</dbReference>
<dbReference type="InterPro" id="IPR042350">
    <property type="entry name" value="ATRAID"/>
</dbReference>
<keyword evidence="1" id="KW-1015">Disulfide bond</keyword>